<dbReference type="EMBL" id="HBUE01167558">
    <property type="protein sequence ID" value="CAG6513413.1"/>
    <property type="molecule type" value="Transcribed_RNA"/>
</dbReference>
<dbReference type="EMBL" id="HBUE01272877">
    <property type="protein sequence ID" value="CAG6564881.1"/>
    <property type="molecule type" value="Transcribed_RNA"/>
</dbReference>
<accession>A0A8D8NH03</accession>
<dbReference type="EMBL" id="HBUE01167556">
    <property type="protein sequence ID" value="CAG6513411.1"/>
    <property type="molecule type" value="Transcribed_RNA"/>
</dbReference>
<protein>
    <submittedName>
        <fullName evidence="1">(northern house mosquito) hypothetical protein</fullName>
    </submittedName>
</protein>
<dbReference type="EMBL" id="HBUE01131313">
    <property type="protein sequence ID" value="CAG6496543.1"/>
    <property type="molecule type" value="Transcribed_RNA"/>
</dbReference>
<proteinExistence type="predicted"/>
<organism evidence="1">
    <name type="scientific">Culex pipiens</name>
    <name type="common">House mosquito</name>
    <dbReference type="NCBI Taxonomy" id="7175"/>
    <lineage>
        <taxon>Eukaryota</taxon>
        <taxon>Metazoa</taxon>
        <taxon>Ecdysozoa</taxon>
        <taxon>Arthropoda</taxon>
        <taxon>Hexapoda</taxon>
        <taxon>Insecta</taxon>
        <taxon>Pterygota</taxon>
        <taxon>Neoptera</taxon>
        <taxon>Endopterygota</taxon>
        <taxon>Diptera</taxon>
        <taxon>Nematocera</taxon>
        <taxon>Culicoidea</taxon>
        <taxon>Culicidae</taxon>
        <taxon>Culicinae</taxon>
        <taxon>Culicini</taxon>
        <taxon>Culex</taxon>
        <taxon>Culex</taxon>
    </lineage>
</organism>
<evidence type="ECO:0000313" key="1">
    <source>
        <dbReference type="EMBL" id="CAG6564879.1"/>
    </source>
</evidence>
<sequence>MWRVAAAAVADRIRLISSLTGSSLERVERGLVSTLLFEGGFGGSGGRSMYLVDDSWCSVEDKLFSMSFFFSSRTFWIISDSSEMRLLQLSVSWEYFCRTSCSSRSLRLITSTWPCGVMILAILDGSFLGDLRIDFSGLSLTGGDCPIGGATCFGASGVFGFSRRISRSLRFNVRIQMSSTRLMFSLADPVRSCSFSVSSISLKKL</sequence>
<dbReference type="AlphaFoldDB" id="A0A8D8NH03"/>
<dbReference type="EMBL" id="HBUE01272875">
    <property type="protein sequence ID" value="CAG6564879.1"/>
    <property type="molecule type" value="Transcribed_RNA"/>
</dbReference>
<name>A0A8D8NH03_CULPI</name>
<reference evidence="1" key="1">
    <citation type="submission" date="2021-05" db="EMBL/GenBank/DDBJ databases">
        <authorList>
            <person name="Alioto T."/>
            <person name="Alioto T."/>
            <person name="Gomez Garrido J."/>
        </authorList>
    </citation>
    <scope>NUCLEOTIDE SEQUENCE</scope>
</reference>